<keyword evidence="4" id="KW-0808">Transferase</keyword>
<dbReference type="SUPFAM" id="SSF53850">
    <property type="entry name" value="Periplasmic binding protein-like II"/>
    <property type="match status" value="1"/>
</dbReference>
<evidence type="ECO:0000256" key="3">
    <source>
        <dbReference type="ARBA" id="ARBA00012655"/>
    </source>
</evidence>
<dbReference type="SUPFAM" id="SSF54782">
    <property type="entry name" value="Porphobilinogen deaminase (hydroxymethylbilane synthase), C-terminal domain"/>
    <property type="match status" value="1"/>
</dbReference>
<dbReference type="InterPro" id="IPR022417">
    <property type="entry name" value="Porphobilin_deaminase_N"/>
</dbReference>
<evidence type="ECO:0000256" key="4">
    <source>
        <dbReference type="ARBA" id="ARBA00022679"/>
    </source>
</evidence>
<evidence type="ECO:0000256" key="1">
    <source>
        <dbReference type="ARBA" id="ARBA00002869"/>
    </source>
</evidence>
<comment type="function">
    <text evidence="1">Tetrapolymerization of the monopyrrole PBG into the hydroxymethylbilane pre-uroporphyrinogen in several discrete steps.</text>
</comment>
<dbReference type="Pfam" id="PF03900">
    <property type="entry name" value="Porphobil_deamC"/>
    <property type="match status" value="1"/>
</dbReference>
<dbReference type="Pfam" id="PF01379">
    <property type="entry name" value="Porphobil_deam"/>
    <property type="match status" value="1"/>
</dbReference>
<feature type="domain" description="Porphobilinogen deaminase C-terminal" evidence="9">
    <location>
        <begin position="238"/>
        <end position="307"/>
    </location>
</feature>
<evidence type="ECO:0000259" key="9">
    <source>
        <dbReference type="Pfam" id="PF03900"/>
    </source>
</evidence>
<dbReference type="PRINTS" id="PR00151">
    <property type="entry name" value="PORPHBDMNASE"/>
</dbReference>
<dbReference type="EC" id="2.5.1.61" evidence="3 7"/>
<evidence type="ECO:0000256" key="7">
    <source>
        <dbReference type="NCBIfam" id="TIGR00212"/>
    </source>
</evidence>
<dbReference type="RefSeq" id="WP_344967564.1">
    <property type="nucleotide sequence ID" value="NZ_BAABDD010000003.1"/>
</dbReference>
<feature type="domain" description="Porphobilinogen deaminase N-terminal" evidence="8">
    <location>
        <begin position="12"/>
        <end position="223"/>
    </location>
</feature>
<sequence>MHFNYPGLLSGVRIGTRVSPAALARAQRVEQLIASHAPGLNTEIVRVETVGDRRRGSRPLLSGPGTFAREVHRALLRDQVDVAVHAMKEIPGDLPLPEGTTFGAYLPRTDVRDVAVFPVDSPYRSLAEAPEGARVGVTSLRRAAQLLHHWPHLRVEGIREETTGALTLLDSGDRYTALVLARSRVERLDRKDRVTESLPADTVCPAPGTGVIGLQCRVDDDPMGELLHRLDDPETRTHVTAERTLLRGLRGHDASPIAAYCHTLPDGRLHLRGRVFTRDGSCVVEAFGCDAPERPARLGTQVAADLLRQGARALIAPGGR</sequence>
<dbReference type="Proteomes" id="UP001500908">
    <property type="component" value="Unassembled WGS sequence"/>
</dbReference>
<dbReference type="InterPro" id="IPR036803">
    <property type="entry name" value="Porphobilinogen_deaminase_C_sf"/>
</dbReference>
<name>A0ABP7F2X0_9ACTN</name>
<evidence type="ECO:0000256" key="6">
    <source>
        <dbReference type="ARBA" id="ARBA00048169"/>
    </source>
</evidence>
<keyword evidence="11" id="KW-1185">Reference proteome</keyword>
<comment type="catalytic activity">
    <reaction evidence="6">
        <text>4 porphobilinogen + H2O = hydroxymethylbilane + 4 NH4(+)</text>
        <dbReference type="Rhea" id="RHEA:13185"/>
        <dbReference type="ChEBI" id="CHEBI:15377"/>
        <dbReference type="ChEBI" id="CHEBI:28938"/>
        <dbReference type="ChEBI" id="CHEBI:57845"/>
        <dbReference type="ChEBI" id="CHEBI:58126"/>
        <dbReference type="EC" id="2.5.1.61"/>
    </reaction>
</comment>
<evidence type="ECO:0000256" key="5">
    <source>
        <dbReference type="ARBA" id="ARBA00023244"/>
    </source>
</evidence>
<proteinExistence type="inferred from homology"/>
<dbReference type="EMBL" id="BAABDD010000003">
    <property type="protein sequence ID" value="GAA3730461.1"/>
    <property type="molecule type" value="Genomic_DNA"/>
</dbReference>
<dbReference type="InterPro" id="IPR000860">
    <property type="entry name" value="HemC"/>
</dbReference>
<dbReference type="Gene3D" id="3.30.160.40">
    <property type="entry name" value="Porphobilinogen deaminase, C-terminal domain"/>
    <property type="match status" value="1"/>
</dbReference>
<protein>
    <recommendedName>
        <fullName evidence="3 7">Hydroxymethylbilane synthase</fullName>
        <ecNumber evidence="3 7">2.5.1.61</ecNumber>
    </recommendedName>
</protein>
<reference evidence="11" key="1">
    <citation type="journal article" date="2019" name="Int. J. Syst. Evol. Microbiol.">
        <title>The Global Catalogue of Microorganisms (GCM) 10K type strain sequencing project: providing services to taxonomists for standard genome sequencing and annotation.</title>
        <authorList>
            <consortium name="The Broad Institute Genomics Platform"/>
            <consortium name="The Broad Institute Genome Sequencing Center for Infectious Disease"/>
            <person name="Wu L."/>
            <person name="Ma J."/>
        </authorList>
    </citation>
    <scope>NUCLEOTIDE SEQUENCE [LARGE SCALE GENOMIC DNA]</scope>
    <source>
        <strain evidence="11">JCM 17137</strain>
    </source>
</reference>
<gene>
    <name evidence="10" type="primary">hemC_3</name>
    <name evidence="10" type="ORF">GCM10022402_08930</name>
</gene>
<evidence type="ECO:0000256" key="2">
    <source>
        <dbReference type="ARBA" id="ARBA00005638"/>
    </source>
</evidence>
<comment type="similarity">
    <text evidence="2">Belongs to the HMBS family.</text>
</comment>
<evidence type="ECO:0000259" key="8">
    <source>
        <dbReference type="Pfam" id="PF01379"/>
    </source>
</evidence>
<dbReference type="Gene3D" id="3.40.190.10">
    <property type="entry name" value="Periplasmic binding protein-like II"/>
    <property type="match status" value="2"/>
</dbReference>
<keyword evidence="5" id="KW-0627">Porphyrin biosynthesis</keyword>
<dbReference type="NCBIfam" id="TIGR00212">
    <property type="entry name" value="hemC"/>
    <property type="match status" value="1"/>
</dbReference>
<dbReference type="InterPro" id="IPR022418">
    <property type="entry name" value="Porphobilinogen_deaminase_C"/>
</dbReference>
<comment type="caution">
    <text evidence="10">The sequence shown here is derived from an EMBL/GenBank/DDBJ whole genome shotgun (WGS) entry which is preliminary data.</text>
</comment>
<dbReference type="PANTHER" id="PTHR11557">
    <property type="entry name" value="PORPHOBILINOGEN DEAMINASE"/>
    <property type="match status" value="1"/>
</dbReference>
<dbReference type="PIRSF" id="PIRSF001438">
    <property type="entry name" value="4pyrrol_synth_OHMeBilane_synth"/>
    <property type="match status" value="1"/>
</dbReference>
<organism evidence="10 11">
    <name type="scientific">Salinactinospora qingdaonensis</name>
    <dbReference type="NCBI Taxonomy" id="702744"/>
    <lineage>
        <taxon>Bacteria</taxon>
        <taxon>Bacillati</taxon>
        <taxon>Actinomycetota</taxon>
        <taxon>Actinomycetes</taxon>
        <taxon>Streptosporangiales</taxon>
        <taxon>Nocardiopsidaceae</taxon>
        <taxon>Salinactinospora</taxon>
    </lineage>
</organism>
<evidence type="ECO:0000313" key="11">
    <source>
        <dbReference type="Proteomes" id="UP001500908"/>
    </source>
</evidence>
<dbReference type="PANTHER" id="PTHR11557:SF0">
    <property type="entry name" value="PORPHOBILINOGEN DEAMINASE"/>
    <property type="match status" value="1"/>
</dbReference>
<evidence type="ECO:0000313" key="10">
    <source>
        <dbReference type="EMBL" id="GAA3730461.1"/>
    </source>
</evidence>
<accession>A0ABP7F2X0</accession>